<keyword evidence="9" id="KW-1185">Reference proteome</keyword>
<evidence type="ECO:0000256" key="1">
    <source>
        <dbReference type="ARBA" id="ARBA00004196"/>
    </source>
</evidence>
<feature type="chain" id="PRO_5024434837" evidence="6">
    <location>
        <begin position="25"/>
        <end position="307"/>
    </location>
</feature>
<dbReference type="PANTHER" id="PTHR30532">
    <property type="entry name" value="IRON III DICITRATE-BINDING PERIPLASMIC PROTEIN"/>
    <property type="match status" value="1"/>
</dbReference>
<feature type="domain" description="Fe/B12 periplasmic-binding" evidence="7">
    <location>
        <begin position="47"/>
        <end position="307"/>
    </location>
</feature>
<dbReference type="Pfam" id="PF01497">
    <property type="entry name" value="Peripla_BP_2"/>
    <property type="match status" value="1"/>
</dbReference>
<reference evidence="8 9" key="1">
    <citation type="submission" date="2019-09" db="EMBL/GenBank/DDBJ databases">
        <title>Genome sequence of Rhodovastum atsumiense, a diverse member of the Acetobacteraceae family of non-sulfur purple photosynthetic bacteria.</title>
        <authorList>
            <person name="Meyer T."/>
            <person name="Kyndt J."/>
        </authorList>
    </citation>
    <scope>NUCLEOTIDE SEQUENCE [LARGE SCALE GENOMIC DNA]</scope>
    <source>
        <strain evidence="8 9">DSM 21279</strain>
    </source>
</reference>
<evidence type="ECO:0000256" key="5">
    <source>
        <dbReference type="ARBA" id="ARBA00022729"/>
    </source>
</evidence>
<dbReference type="PANTHER" id="PTHR30532:SF28">
    <property type="entry name" value="PETROBACTIN-BINDING PROTEIN YCLQ"/>
    <property type="match status" value="1"/>
</dbReference>
<evidence type="ECO:0000256" key="3">
    <source>
        <dbReference type="ARBA" id="ARBA00022448"/>
    </source>
</evidence>
<protein>
    <submittedName>
        <fullName evidence="8">ABC transporter substrate-binding protein</fullName>
    </submittedName>
</protein>
<accession>A0A5M6IRX6</accession>
<evidence type="ECO:0000256" key="4">
    <source>
        <dbReference type="ARBA" id="ARBA00022496"/>
    </source>
</evidence>
<evidence type="ECO:0000259" key="7">
    <source>
        <dbReference type="PROSITE" id="PS50983"/>
    </source>
</evidence>
<name>A0A5M6IRX6_9PROT</name>
<dbReference type="CDD" id="cd01140">
    <property type="entry name" value="FatB"/>
    <property type="match status" value="1"/>
</dbReference>
<dbReference type="InterPro" id="IPR051313">
    <property type="entry name" value="Bact_iron-sidero_bind"/>
</dbReference>
<feature type="signal peptide" evidence="6">
    <location>
        <begin position="1"/>
        <end position="24"/>
    </location>
</feature>
<comment type="subcellular location">
    <subcellularLocation>
        <location evidence="1">Cell envelope</location>
    </subcellularLocation>
</comment>
<evidence type="ECO:0000256" key="2">
    <source>
        <dbReference type="ARBA" id="ARBA00008814"/>
    </source>
</evidence>
<evidence type="ECO:0000256" key="6">
    <source>
        <dbReference type="SAM" id="SignalP"/>
    </source>
</evidence>
<evidence type="ECO:0000313" key="9">
    <source>
        <dbReference type="Proteomes" id="UP000325255"/>
    </source>
</evidence>
<keyword evidence="4" id="KW-0410">Iron transport</keyword>
<dbReference type="PROSITE" id="PS50983">
    <property type="entry name" value="FE_B12_PBP"/>
    <property type="match status" value="1"/>
</dbReference>
<keyword evidence="4" id="KW-0406">Ion transport</keyword>
<dbReference type="GO" id="GO:0030288">
    <property type="term" value="C:outer membrane-bounded periplasmic space"/>
    <property type="evidence" value="ECO:0007669"/>
    <property type="project" value="TreeGrafter"/>
</dbReference>
<sequence length="307" mass="31989">MKLSRAGFVSGLLATLLPGGGAGAAEADTVTVAHAHGRTTLRRLPAPVLVFDLGALDTLDALGVPVAGVPDWRMPPALARYQARSYARIGSLFEPDFEAVAAARPGLVITGPRMHDKYAALSTIAPTIELSLDPGDFTGSMERNAIALGRIFGKEEEVAARLERLRATTAAVRARGEAAGTALIVLTSGGRISAYGPGSRFGMLHDMFGLQPADPALPPATHGQPVSPEYIARTDPDWLFVVDRDTAVGRPGRPAAVLLDTPLVAATKAGKAGRIVFLDPVRFYLTSGGLASEQAIVDDMAHVLGGA</sequence>
<proteinExistence type="inferred from homology"/>
<comment type="caution">
    <text evidence="8">The sequence shown here is derived from an EMBL/GenBank/DDBJ whole genome shotgun (WGS) entry which is preliminary data.</text>
</comment>
<keyword evidence="5 6" id="KW-0732">Signal</keyword>
<dbReference type="Proteomes" id="UP000325255">
    <property type="component" value="Unassembled WGS sequence"/>
</dbReference>
<organism evidence="8 9">
    <name type="scientific">Rhodovastum atsumiense</name>
    <dbReference type="NCBI Taxonomy" id="504468"/>
    <lineage>
        <taxon>Bacteria</taxon>
        <taxon>Pseudomonadati</taxon>
        <taxon>Pseudomonadota</taxon>
        <taxon>Alphaproteobacteria</taxon>
        <taxon>Acetobacterales</taxon>
        <taxon>Acetobacteraceae</taxon>
        <taxon>Rhodovastum</taxon>
    </lineage>
</organism>
<dbReference type="EMBL" id="VWPK01000026">
    <property type="protein sequence ID" value="KAA5610941.1"/>
    <property type="molecule type" value="Genomic_DNA"/>
</dbReference>
<dbReference type="InterPro" id="IPR033870">
    <property type="entry name" value="FatB"/>
</dbReference>
<dbReference type="GO" id="GO:1901678">
    <property type="term" value="P:iron coordination entity transport"/>
    <property type="evidence" value="ECO:0007669"/>
    <property type="project" value="UniProtKB-ARBA"/>
</dbReference>
<dbReference type="SUPFAM" id="SSF53807">
    <property type="entry name" value="Helical backbone' metal receptor"/>
    <property type="match status" value="1"/>
</dbReference>
<dbReference type="InterPro" id="IPR002491">
    <property type="entry name" value="ABC_transptr_periplasmic_BD"/>
</dbReference>
<dbReference type="RefSeq" id="WP_150042037.1">
    <property type="nucleotide sequence ID" value="NZ_OW485601.1"/>
</dbReference>
<comment type="similarity">
    <text evidence="2">Belongs to the bacterial solute-binding protein 8 family.</text>
</comment>
<dbReference type="Gene3D" id="3.40.50.1980">
    <property type="entry name" value="Nitrogenase molybdenum iron protein domain"/>
    <property type="match status" value="2"/>
</dbReference>
<gene>
    <name evidence="8" type="ORF">F1189_17040</name>
</gene>
<evidence type="ECO:0000313" key="8">
    <source>
        <dbReference type="EMBL" id="KAA5610941.1"/>
    </source>
</evidence>
<keyword evidence="3" id="KW-0813">Transport</keyword>
<dbReference type="OrthoDB" id="63946at2"/>
<dbReference type="AlphaFoldDB" id="A0A5M6IRX6"/>
<keyword evidence="4" id="KW-0408">Iron</keyword>